<feature type="chain" id="PRO_5040191055" description="Crinkler effector protein N-terminal domain-containing protein" evidence="5">
    <location>
        <begin position="21"/>
        <end position="509"/>
    </location>
</feature>
<feature type="region of interest" description="Disordered" evidence="4">
    <location>
        <begin position="489"/>
        <end position="509"/>
    </location>
</feature>
<evidence type="ECO:0000256" key="4">
    <source>
        <dbReference type="SAM" id="MobiDB-lite"/>
    </source>
</evidence>
<feature type="signal peptide" evidence="5">
    <location>
        <begin position="1"/>
        <end position="20"/>
    </location>
</feature>
<evidence type="ECO:0000313" key="7">
    <source>
        <dbReference type="EMBL" id="KAF9536621.1"/>
    </source>
</evidence>
<keyword evidence="5" id="KW-0732">Signal</keyword>
<comment type="subcellular location">
    <subcellularLocation>
        <location evidence="1">Host cell</location>
    </subcellularLocation>
    <subcellularLocation>
        <location evidence="2">Secreted</location>
    </subcellularLocation>
</comment>
<proteinExistence type="predicted"/>
<evidence type="ECO:0000256" key="5">
    <source>
        <dbReference type="SAM" id="SignalP"/>
    </source>
</evidence>
<keyword evidence="3" id="KW-0964">Secreted</keyword>
<sequence length="509" mass="57311">MATNTLTLFCLISGEHASRAFPVEVSSDKTVGALKDAITSKKPNAFEHVDANDLVLWRATISTEEESIITLDGLDDKTKLGNPRICLSKLFPETPDDNTYIVVERPQATSTPHTLELEAKMAGMLMELEDLRGGKDTITLNIVVRPNRSESFPWTTDTETTTLSKLEKAIYAVYPDKEDGEAVLAVIHPRGTSEAIAERVLLTEYPSDDAHFRDIIQLYRRTNIKTLTVALETPTKKYSDFTLKEVNSLYGISNMETPTMSDLPPFTGISTESLDSKEHKESLRRLLDELDSRIRAIPSDTFANEATCSAYVCSFLTQAVLLFNGELTLAPERPLRGRHGHGKVDYAIEALAKDGSRHVLGVTEVKHEDYRKGLAQNLVQLESSLTVRKRKRSCDDNGDEEREREEDSSVPMRAYGIVTDASFWFFVECTIDPSQDSGDRPKFRISRLKDIINYDKDTWRVEVESVLGQIVWLMRKMHSEIPGRELQLKKQKFTTSEQSSPPTGKMQRV</sequence>
<comment type="caution">
    <text evidence="7">The sequence shown here is derived from an EMBL/GenBank/DDBJ whole genome shotgun (WGS) entry which is preliminary data.</text>
</comment>
<accession>A0A9P6JXL4</accession>
<gene>
    <name evidence="7" type="ORF">EC957_010305</name>
</gene>
<protein>
    <recommendedName>
        <fullName evidence="6">Crinkler effector protein N-terminal domain-containing protein</fullName>
    </recommendedName>
</protein>
<keyword evidence="8" id="KW-1185">Reference proteome</keyword>
<dbReference type="Proteomes" id="UP000723463">
    <property type="component" value="Unassembled WGS sequence"/>
</dbReference>
<dbReference type="GO" id="GO:0005576">
    <property type="term" value="C:extracellular region"/>
    <property type="evidence" value="ECO:0007669"/>
    <property type="project" value="UniProtKB-SubCell"/>
</dbReference>
<dbReference type="Pfam" id="PF20147">
    <property type="entry name" value="Crinkler"/>
    <property type="match status" value="1"/>
</dbReference>
<evidence type="ECO:0000313" key="8">
    <source>
        <dbReference type="Proteomes" id="UP000723463"/>
    </source>
</evidence>
<evidence type="ECO:0000256" key="3">
    <source>
        <dbReference type="ARBA" id="ARBA00022525"/>
    </source>
</evidence>
<dbReference type="EMBL" id="JAAAXW010000621">
    <property type="protein sequence ID" value="KAF9536621.1"/>
    <property type="molecule type" value="Genomic_DNA"/>
</dbReference>
<feature type="compositionally biased region" description="Polar residues" evidence="4">
    <location>
        <begin position="493"/>
        <end position="502"/>
    </location>
</feature>
<dbReference type="InterPro" id="IPR045379">
    <property type="entry name" value="Crinkler_N"/>
</dbReference>
<dbReference type="AlphaFoldDB" id="A0A9P6JXL4"/>
<evidence type="ECO:0000259" key="6">
    <source>
        <dbReference type="Pfam" id="PF20147"/>
    </source>
</evidence>
<reference evidence="7" key="1">
    <citation type="journal article" date="2020" name="Fungal Divers.">
        <title>Resolving the Mortierellaceae phylogeny through synthesis of multi-gene phylogenetics and phylogenomics.</title>
        <authorList>
            <person name="Vandepol N."/>
            <person name="Liber J."/>
            <person name="Desiro A."/>
            <person name="Na H."/>
            <person name="Kennedy M."/>
            <person name="Barry K."/>
            <person name="Grigoriev I.V."/>
            <person name="Miller A.N."/>
            <person name="O'Donnell K."/>
            <person name="Stajich J.E."/>
            <person name="Bonito G."/>
        </authorList>
    </citation>
    <scope>NUCLEOTIDE SEQUENCE</scope>
    <source>
        <strain evidence="7">NRRL 2591</strain>
    </source>
</reference>
<feature type="domain" description="Crinkler effector protein N-terminal" evidence="6">
    <location>
        <begin position="6"/>
        <end position="104"/>
    </location>
</feature>
<organism evidence="7 8">
    <name type="scientific">Mortierella hygrophila</name>
    <dbReference type="NCBI Taxonomy" id="979708"/>
    <lineage>
        <taxon>Eukaryota</taxon>
        <taxon>Fungi</taxon>
        <taxon>Fungi incertae sedis</taxon>
        <taxon>Mucoromycota</taxon>
        <taxon>Mortierellomycotina</taxon>
        <taxon>Mortierellomycetes</taxon>
        <taxon>Mortierellales</taxon>
        <taxon>Mortierellaceae</taxon>
        <taxon>Mortierella</taxon>
    </lineage>
</organism>
<feature type="region of interest" description="Disordered" evidence="4">
    <location>
        <begin position="390"/>
        <end position="409"/>
    </location>
</feature>
<evidence type="ECO:0000256" key="2">
    <source>
        <dbReference type="ARBA" id="ARBA00004613"/>
    </source>
</evidence>
<dbReference type="GO" id="GO:0043657">
    <property type="term" value="C:host cell"/>
    <property type="evidence" value="ECO:0007669"/>
    <property type="project" value="UniProtKB-SubCell"/>
</dbReference>
<name>A0A9P6JXL4_9FUNG</name>
<evidence type="ECO:0000256" key="1">
    <source>
        <dbReference type="ARBA" id="ARBA00004340"/>
    </source>
</evidence>
<feature type="compositionally biased region" description="Acidic residues" evidence="4">
    <location>
        <begin position="396"/>
        <end position="408"/>
    </location>
</feature>